<organism evidence="1 2">
    <name type="scientific">Pluteus cervinus</name>
    <dbReference type="NCBI Taxonomy" id="181527"/>
    <lineage>
        <taxon>Eukaryota</taxon>
        <taxon>Fungi</taxon>
        <taxon>Dikarya</taxon>
        <taxon>Basidiomycota</taxon>
        <taxon>Agaricomycotina</taxon>
        <taxon>Agaricomycetes</taxon>
        <taxon>Agaricomycetidae</taxon>
        <taxon>Agaricales</taxon>
        <taxon>Pluteineae</taxon>
        <taxon>Pluteaceae</taxon>
        <taxon>Pluteus</taxon>
    </lineage>
</organism>
<gene>
    <name evidence="1" type="ORF">BDN72DRAFT_901433</name>
</gene>
<sequence length="630" mass="72287">MNANGNSTTNLNGSAVHNTIVHHNYSSSLPKASQGVAIPGLSGLPTNDLVKVIASNPRARECAVRVAWHSVPHTSRPTCHPDTRQATQASLMPWANDLEASPVRWISGWVGTGTTTIARTMAEIWAHQNHAVASYFFLATGKESFYTSTQLFSFAIACQLQAHFAGLSFEKRIGQSRQISWMDVVNMLKPHLPFSPPIMIIIDGLHECSLEQEQINLLEAIFKSLNQLGTSVKFLISCRPEPHIRDVFWKPQFAEILGSPELYHIPLNSFREDCRDVERFFKSSFNRICQVRWEFSAMSIMDRKWPSEEEISELVQRADGQFSMAGNVVDALNRRHNQDPVQVLDRILALQVPSFKALDDVYLIILERAEAILGDMTSTEPWDNFDARKLCRLMQDLLLYVLYEPIGTNSASVIAEFWFKERYEIGIVLQRLNAVLIQPLNGPIKIRHSSFRDFLTCPSSPHPYSLANLNPVSKFFFFLRKSGRRSVPEWFDRTDDLQRLRGIQLLAYRFRCHIDHWPEPQKNSYDEEARRLHQKYLSSGVRAWEDTAFGHFLSRWGLLNLVVEIPFCGCGCFSQLGDVTEMYRLRTIQPCRWGDCILNEDLVKFCRMETLPVTLFLHEWEEWERAHPVT</sequence>
<evidence type="ECO:0000313" key="2">
    <source>
        <dbReference type="Proteomes" id="UP000308600"/>
    </source>
</evidence>
<name>A0ACD3AH45_9AGAR</name>
<reference evidence="1 2" key="1">
    <citation type="journal article" date="2019" name="Nat. Ecol. Evol.">
        <title>Megaphylogeny resolves global patterns of mushroom evolution.</title>
        <authorList>
            <person name="Varga T."/>
            <person name="Krizsan K."/>
            <person name="Foldi C."/>
            <person name="Dima B."/>
            <person name="Sanchez-Garcia M."/>
            <person name="Sanchez-Ramirez S."/>
            <person name="Szollosi G.J."/>
            <person name="Szarkandi J.G."/>
            <person name="Papp V."/>
            <person name="Albert L."/>
            <person name="Andreopoulos W."/>
            <person name="Angelini C."/>
            <person name="Antonin V."/>
            <person name="Barry K.W."/>
            <person name="Bougher N.L."/>
            <person name="Buchanan P."/>
            <person name="Buyck B."/>
            <person name="Bense V."/>
            <person name="Catcheside P."/>
            <person name="Chovatia M."/>
            <person name="Cooper J."/>
            <person name="Damon W."/>
            <person name="Desjardin D."/>
            <person name="Finy P."/>
            <person name="Geml J."/>
            <person name="Haridas S."/>
            <person name="Hughes K."/>
            <person name="Justo A."/>
            <person name="Karasinski D."/>
            <person name="Kautmanova I."/>
            <person name="Kiss B."/>
            <person name="Kocsube S."/>
            <person name="Kotiranta H."/>
            <person name="LaButti K.M."/>
            <person name="Lechner B.E."/>
            <person name="Liimatainen K."/>
            <person name="Lipzen A."/>
            <person name="Lukacs Z."/>
            <person name="Mihaltcheva S."/>
            <person name="Morgado L.N."/>
            <person name="Niskanen T."/>
            <person name="Noordeloos M.E."/>
            <person name="Ohm R.A."/>
            <person name="Ortiz-Santana B."/>
            <person name="Ovrebo C."/>
            <person name="Racz N."/>
            <person name="Riley R."/>
            <person name="Savchenko A."/>
            <person name="Shiryaev A."/>
            <person name="Soop K."/>
            <person name="Spirin V."/>
            <person name="Szebenyi C."/>
            <person name="Tomsovsky M."/>
            <person name="Tulloss R.E."/>
            <person name="Uehling J."/>
            <person name="Grigoriev I.V."/>
            <person name="Vagvolgyi C."/>
            <person name="Papp T."/>
            <person name="Martin F.M."/>
            <person name="Miettinen O."/>
            <person name="Hibbett D.S."/>
            <person name="Nagy L.G."/>
        </authorList>
    </citation>
    <scope>NUCLEOTIDE SEQUENCE [LARGE SCALE GENOMIC DNA]</scope>
    <source>
        <strain evidence="1 2">NL-1719</strain>
    </source>
</reference>
<evidence type="ECO:0000313" key="1">
    <source>
        <dbReference type="EMBL" id="TFK64609.1"/>
    </source>
</evidence>
<dbReference type="Proteomes" id="UP000308600">
    <property type="component" value="Unassembled WGS sequence"/>
</dbReference>
<accession>A0ACD3AH45</accession>
<keyword evidence="2" id="KW-1185">Reference proteome</keyword>
<protein>
    <submittedName>
        <fullName evidence="1">Uncharacterized protein</fullName>
    </submittedName>
</protein>
<proteinExistence type="predicted"/>
<dbReference type="EMBL" id="ML208468">
    <property type="protein sequence ID" value="TFK64609.1"/>
    <property type="molecule type" value="Genomic_DNA"/>
</dbReference>